<reference evidence="9 10" key="1">
    <citation type="submission" date="2018-04" db="EMBL/GenBank/DDBJ databases">
        <title>Thalassorhabdus spongiae gen. nov., sp. nov., isolated from a marine sponge in South-West Iceland.</title>
        <authorList>
            <person name="Knobloch S."/>
            <person name="Daussin A."/>
            <person name="Johannsson R."/>
            <person name="Marteinsson V.T."/>
        </authorList>
    </citation>
    <scope>NUCLEOTIDE SEQUENCE [LARGE SCALE GENOMIC DNA]</scope>
    <source>
        <strain evidence="9 10">Hp12</strain>
    </source>
</reference>
<evidence type="ECO:0000256" key="7">
    <source>
        <dbReference type="SAM" id="SignalP"/>
    </source>
</evidence>
<keyword evidence="10" id="KW-1185">Reference proteome</keyword>
<evidence type="ECO:0000256" key="2">
    <source>
        <dbReference type="ARBA" id="ARBA00022670"/>
    </source>
</evidence>
<dbReference type="SUPFAM" id="SSF52096">
    <property type="entry name" value="ClpP/crotonase"/>
    <property type="match status" value="1"/>
</dbReference>
<dbReference type="InterPro" id="IPR001478">
    <property type="entry name" value="PDZ"/>
</dbReference>
<dbReference type="FunFam" id="3.90.226.10:FF:000029">
    <property type="entry name" value="Peptidase, S41 family"/>
    <property type="match status" value="1"/>
</dbReference>
<dbReference type="AlphaFoldDB" id="A0A2V1GWW2"/>
<comment type="caution">
    <text evidence="9">The sequence shown here is derived from an EMBL/GenBank/DDBJ whole genome shotgun (WGS) entry which is preliminary data.</text>
</comment>
<dbReference type="GO" id="GO:0007165">
    <property type="term" value="P:signal transduction"/>
    <property type="evidence" value="ECO:0007669"/>
    <property type="project" value="TreeGrafter"/>
</dbReference>
<feature type="region of interest" description="Disordered" evidence="6">
    <location>
        <begin position="385"/>
        <end position="408"/>
    </location>
</feature>
<dbReference type="Pfam" id="PF22694">
    <property type="entry name" value="CtpB_N-like"/>
    <property type="match status" value="1"/>
</dbReference>
<feature type="chain" id="PRO_5016124906" evidence="7">
    <location>
        <begin position="18"/>
        <end position="434"/>
    </location>
</feature>
<dbReference type="GO" id="GO:0006508">
    <property type="term" value="P:proteolysis"/>
    <property type="evidence" value="ECO:0007669"/>
    <property type="project" value="UniProtKB-KW"/>
</dbReference>
<dbReference type="Pfam" id="PF17820">
    <property type="entry name" value="PDZ_6"/>
    <property type="match status" value="1"/>
</dbReference>
<protein>
    <submittedName>
        <fullName evidence="9">Peptidase S41</fullName>
    </submittedName>
</protein>
<dbReference type="PROSITE" id="PS50106">
    <property type="entry name" value="PDZ"/>
    <property type="match status" value="1"/>
</dbReference>
<dbReference type="InterPro" id="IPR041489">
    <property type="entry name" value="PDZ_6"/>
</dbReference>
<keyword evidence="3 5" id="KW-0378">Hydrolase</keyword>
<feature type="domain" description="PDZ" evidence="8">
    <location>
        <begin position="93"/>
        <end position="175"/>
    </location>
</feature>
<dbReference type="SUPFAM" id="SSF50156">
    <property type="entry name" value="PDZ domain-like"/>
    <property type="match status" value="1"/>
</dbReference>
<accession>A0A2V1GWW2</accession>
<dbReference type="OrthoDB" id="9812068at2"/>
<dbReference type="Gene3D" id="3.90.226.10">
    <property type="entry name" value="2-enoyl-CoA Hydratase, Chain A, domain 1"/>
    <property type="match status" value="1"/>
</dbReference>
<dbReference type="Pfam" id="PF03572">
    <property type="entry name" value="Peptidase_S41"/>
    <property type="match status" value="1"/>
</dbReference>
<dbReference type="PANTHER" id="PTHR32060:SF30">
    <property type="entry name" value="CARBOXY-TERMINAL PROCESSING PROTEASE CTPA"/>
    <property type="match status" value="1"/>
</dbReference>
<evidence type="ECO:0000313" key="10">
    <source>
        <dbReference type="Proteomes" id="UP000244906"/>
    </source>
</evidence>
<sequence length="434" mass="47135">MISAALISLLVGAPALAQHDTSEVTPQQPDTATTSHQLPTIPLNQIRAFSEAFEQIRKEYVDEIDEETLLERAIAGMLNSLDPHSTYLKQTDFEELRESTQGEFGGLGIEITADSGFVKVISPMDDTPADKAGVMAGDLIIQLNDTSLQGLSLNEAVEIMRGKAGEPILLTIMREGEAQPLKITVVRDIIKIRSVKYELYPDDIGYVRISQFQENTGDDLNNAIDRLAKKNDAALKGLILDLRNNPGGVLSAAIDVSDTFLEKGLIVYTQGRQEDDTRRQSAKPGDRLNGAPVIVLINGGSASASEIVAGALQDHHRAIILGSTSFGKGSVQSVLPLSNGEAIKLTTARYFTPNGRSIQAQGIEPDIEAAPIKVSKIATSSRWREKDLKGHLENQNGDDEKDQAKKPSKLADAINKDFPLHQALNLLRGMMIIR</sequence>
<dbReference type="Gene3D" id="2.30.42.10">
    <property type="match status" value="1"/>
</dbReference>
<dbReference type="CDD" id="cd07560">
    <property type="entry name" value="Peptidase_S41_CPP"/>
    <property type="match status" value="1"/>
</dbReference>
<evidence type="ECO:0000256" key="6">
    <source>
        <dbReference type="SAM" id="MobiDB-lite"/>
    </source>
</evidence>
<proteinExistence type="inferred from homology"/>
<dbReference type="SMART" id="SM00245">
    <property type="entry name" value="TSPc"/>
    <property type="match status" value="1"/>
</dbReference>
<feature type="signal peptide" evidence="7">
    <location>
        <begin position="1"/>
        <end position="17"/>
    </location>
</feature>
<dbReference type="InterPro" id="IPR004447">
    <property type="entry name" value="Peptidase_S41A"/>
</dbReference>
<evidence type="ECO:0000256" key="1">
    <source>
        <dbReference type="ARBA" id="ARBA00009179"/>
    </source>
</evidence>
<dbReference type="Gene3D" id="3.30.750.44">
    <property type="match status" value="1"/>
</dbReference>
<dbReference type="EMBL" id="QDDL01000005">
    <property type="protein sequence ID" value="PVZ68428.1"/>
    <property type="molecule type" value="Genomic_DNA"/>
</dbReference>
<evidence type="ECO:0000313" key="9">
    <source>
        <dbReference type="EMBL" id="PVZ68428.1"/>
    </source>
</evidence>
<evidence type="ECO:0000256" key="4">
    <source>
        <dbReference type="ARBA" id="ARBA00022825"/>
    </source>
</evidence>
<dbReference type="InterPro" id="IPR029045">
    <property type="entry name" value="ClpP/crotonase-like_dom_sf"/>
</dbReference>
<dbReference type="PANTHER" id="PTHR32060">
    <property type="entry name" value="TAIL-SPECIFIC PROTEASE"/>
    <property type="match status" value="1"/>
</dbReference>
<gene>
    <name evidence="9" type="ORF">DC094_12765</name>
</gene>
<keyword evidence="4 5" id="KW-0720">Serine protease</keyword>
<dbReference type="GO" id="GO:0004175">
    <property type="term" value="F:endopeptidase activity"/>
    <property type="evidence" value="ECO:0007669"/>
    <property type="project" value="TreeGrafter"/>
</dbReference>
<evidence type="ECO:0000256" key="3">
    <source>
        <dbReference type="ARBA" id="ARBA00022801"/>
    </source>
</evidence>
<dbReference type="InterPro" id="IPR036034">
    <property type="entry name" value="PDZ_sf"/>
</dbReference>
<comment type="similarity">
    <text evidence="1 5">Belongs to the peptidase S41A family.</text>
</comment>
<dbReference type="SMART" id="SM00228">
    <property type="entry name" value="PDZ"/>
    <property type="match status" value="1"/>
</dbReference>
<evidence type="ECO:0000256" key="5">
    <source>
        <dbReference type="RuleBase" id="RU004404"/>
    </source>
</evidence>
<dbReference type="FunFam" id="3.30.750.44:FF:000001">
    <property type="entry name" value="S41 family peptidase"/>
    <property type="match status" value="1"/>
</dbReference>
<evidence type="ECO:0000259" key="8">
    <source>
        <dbReference type="PROSITE" id="PS50106"/>
    </source>
</evidence>
<dbReference type="InterPro" id="IPR055210">
    <property type="entry name" value="CtpA/B_N"/>
</dbReference>
<dbReference type="GO" id="GO:0030288">
    <property type="term" value="C:outer membrane-bounded periplasmic space"/>
    <property type="evidence" value="ECO:0007669"/>
    <property type="project" value="TreeGrafter"/>
</dbReference>
<dbReference type="Proteomes" id="UP000244906">
    <property type="component" value="Unassembled WGS sequence"/>
</dbReference>
<keyword evidence="7" id="KW-0732">Signal</keyword>
<keyword evidence="2 5" id="KW-0645">Protease</keyword>
<dbReference type="NCBIfam" id="TIGR00225">
    <property type="entry name" value="prc"/>
    <property type="match status" value="1"/>
</dbReference>
<dbReference type="CDD" id="cd06782">
    <property type="entry name" value="cpPDZ_CPP-like"/>
    <property type="match status" value="1"/>
</dbReference>
<dbReference type="FunFam" id="2.30.42.10:FF:000063">
    <property type="entry name" value="Peptidase, S41 family"/>
    <property type="match status" value="1"/>
</dbReference>
<name>A0A2V1GWW2_9GAMM</name>
<organism evidence="9 10">
    <name type="scientific">Pelagibaculum spongiae</name>
    <dbReference type="NCBI Taxonomy" id="2080658"/>
    <lineage>
        <taxon>Bacteria</taxon>
        <taxon>Pseudomonadati</taxon>
        <taxon>Pseudomonadota</taxon>
        <taxon>Gammaproteobacteria</taxon>
        <taxon>Oceanospirillales</taxon>
        <taxon>Pelagibaculum</taxon>
    </lineage>
</organism>
<dbReference type="GO" id="GO:0008236">
    <property type="term" value="F:serine-type peptidase activity"/>
    <property type="evidence" value="ECO:0007669"/>
    <property type="project" value="UniProtKB-KW"/>
</dbReference>
<dbReference type="InterPro" id="IPR005151">
    <property type="entry name" value="Tail-specific_protease"/>
</dbReference>